<dbReference type="SMART" id="SM00100">
    <property type="entry name" value="cNMP"/>
    <property type="match status" value="1"/>
</dbReference>
<keyword evidence="2" id="KW-0238">DNA-binding</keyword>
<keyword evidence="1" id="KW-0805">Transcription regulation</keyword>
<dbReference type="PRINTS" id="PR00034">
    <property type="entry name" value="HTHCRP"/>
</dbReference>
<feature type="domain" description="HTH crp-type" evidence="5">
    <location>
        <begin position="130"/>
        <end position="203"/>
    </location>
</feature>
<dbReference type="Gene3D" id="2.60.120.10">
    <property type="entry name" value="Jelly Rolls"/>
    <property type="match status" value="1"/>
</dbReference>
<dbReference type="InterPro" id="IPR036388">
    <property type="entry name" value="WH-like_DNA-bd_sf"/>
</dbReference>
<sequence>MPDLFKALDELVYVRKRLKSGATLYHSGGHCHALYVVKTGFVKTENLHDDGRVQITGFYMAGEMFGFDGIETNAHACTSVAIEDSEICTIPIENIEKIGPNQMHLQHHFYKLMSREIVRDHTMMMLLGSMHGEERLAAFILNLSQRLLMRGYSPYHLVLRMKREEIGSYLGLKVETISRIFSKFQEMGLMNVHQKNIQILNVQGLKELIGQHIGK</sequence>
<comment type="caution">
    <text evidence="6">The sequence shown here is derived from an EMBL/GenBank/DDBJ whole genome shotgun (WGS) entry which is preliminary data.</text>
</comment>
<feature type="domain" description="Cyclic nucleotide-binding" evidence="4">
    <location>
        <begin position="1"/>
        <end position="66"/>
    </location>
</feature>
<dbReference type="PANTHER" id="PTHR24567">
    <property type="entry name" value="CRP FAMILY TRANSCRIPTIONAL REGULATORY PROTEIN"/>
    <property type="match status" value="1"/>
</dbReference>
<dbReference type="InterPro" id="IPR050397">
    <property type="entry name" value="Env_Response_Regulators"/>
</dbReference>
<dbReference type="SUPFAM" id="SSF46785">
    <property type="entry name" value="Winged helix' DNA-binding domain"/>
    <property type="match status" value="1"/>
</dbReference>
<evidence type="ECO:0000256" key="2">
    <source>
        <dbReference type="ARBA" id="ARBA00023125"/>
    </source>
</evidence>
<dbReference type="SUPFAM" id="SSF51206">
    <property type="entry name" value="cAMP-binding domain-like"/>
    <property type="match status" value="1"/>
</dbReference>
<dbReference type="GO" id="GO:0003700">
    <property type="term" value="F:DNA-binding transcription factor activity"/>
    <property type="evidence" value="ECO:0007669"/>
    <property type="project" value="TreeGrafter"/>
</dbReference>
<evidence type="ECO:0000256" key="1">
    <source>
        <dbReference type="ARBA" id="ARBA00023015"/>
    </source>
</evidence>
<dbReference type="InterPro" id="IPR014710">
    <property type="entry name" value="RmlC-like_jellyroll"/>
</dbReference>
<dbReference type="GO" id="GO:0005829">
    <property type="term" value="C:cytosol"/>
    <property type="evidence" value="ECO:0007669"/>
    <property type="project" value="TreeGrafter"/>
</dbReference>
<accession>A0A1J5TUV0</accession>
<proteinExistence type="predicted"/>
<dbReference type="EMBL" id="MLJW01000004">
    <property type="protein sequence ID" value="OIR17572.1"/>
    <property type="molecule type" value="Genomic_DNA"/>
</dbReference>
<evidence type="ECO:0000259" key="5">
    <source>
        <dbReference type="PROSITE" id="PS51063"/>
    </source>
</evidence>
<dbReference type="Gene3D" id="1.10.10.10">
    <property type="entry name" value="Winged helix-like DNA-binding domain superfamily/Winged helix DNA-binding domain"/>
    <property type="match status" value="1"/>
</dbReference>
<evidence type="ECO:0000256" key="3">
    <source>
        <dbReference type="ARBA" id="ARBA00023163"/>
    </source>
</evidence>
<dbReference type="PROSITE" id="PS50042">
    <property type="entry name" value="CNMP_BINDING_3"/>
    <property type="match status" value="1"/>
</dbReference>
<keyword evidence="3" id="KW-0804">Transcription</keyword>
<dbReference type="AlphaFoldDB" id="A0A1J5TUV0"/>
<name>A0A1J5TUV0_9ZZZZ</name>
<dbReference type="GO" id="GO:0003677">
    <property type="term" value="F:DNA binding"/>
    <property type="evidence" value="ECO:0007669"/>
    <property type="project" value="UniProtKB-KW"/>
</dbReference>
<protein>
    <submittedName>
        <fullName evidence="6">Fumarate and nitrate reduction regulatory protein</fullName>
    </submittedName>
</protein>
<dbReference type="PROSITE" id="PS51063">
    <property type="entry name" value="HTH_CRP_2"/>
    <property type="match status" value="1"/>
</dbReference>
<dbReference type="Pfam" id="PF00027">
    <property type="entry name" value="cNMP_binding"/>
    <property type="match status" value="1"/>
</dbReference>
<gene>
    <name evidence="6" type="primary">fnr_1</name>
    <name evidence="6" type="ORF">GALL_17900</name>
</gene>
<dbReference type="InterPro" id="IPR018490">
    <property type="entry name" value="cNMP-bd_dom_sf"/>
</dbReference>
<dbReference type="InterPro" id="IPR012318">
    <property type="entry name" value="HTH_CRP"/>
</dbReference>
<dbReference type="InterPro" id="IPR000595">
    <property type="entry name" value="cNMP-bd_dom"/>
</dbReference>
<reference evidence="6" key="1">
    <citation type="submission" date="2016-10" db="EMBL/GenBank/DDBJ databases">
        <title>Sequence of Gallionella enrichment culture.</title>
        <authorList>
            <person name="Poehlein A."/>
            <person name="Muehling M."/>
            <person name="Daniel R."/>
        </authorList>
    </citation>
    <scope>NUCLEOTIDE SEQUENCE</scope>
</reference>
<dbReference type="PANTHER" id="PTHR24567:SF75">
    <property type="entry name" value="FUMARATE AND NITRATE REDUCTION REGULATORY PROTEIN"/>
    <property type="match status" value="1"/>
</dbReference>
<dbReference type="SMART" id="SM00419">
    <property type="entry name" value="HTH_CRP"/>
    <property type="match status" value="1"/>
</dbReference>
<dbReference type="CDD" id="cd00092">
    <property type="entry name" value="HTH_CRP"/>
    <property type="match status" value="1"/>
</dbReference>
<evidence type="ECO:0000313" key="6">
    <source>
        <dbReference type="EMBL" id="OIR17572.1"/>
    </source>
</evidence>
<dbReference type="CDD" id="cd00038">
    <property type="entry name" value="CAP_ED"/>
    <property type="match status" value="1"/>
</dbReference>
<evidence type="ECO:0000259" key="4">
    <source>
        <dbReference type="PROSITE" id="PS50042"/>
    </source>
</evidence>
<dbReference type="FunFam" id="1.10.10.10:FF:000028">
    <property type="entry name" value="Fumarate/nitrate reduction transcriptional regulator Fnr"/>
    <property type="match status" value="1"/>
</dbReference>
<dbReference type="Pfam" id="PF13545">
    <property type="entry name" value="HTH_Crp_2"/>
    <property type="match status" value="1"/>
</dbReference>
<dbReference type="InterPro" id="IPR036390">
    <property type="entry name" value="WH_DNA-bd_sf"/>
</dbReference>
<organism evidence="6">
    <name type="scientific">mine drainage metagenome</name>
    <dbReference type="NCBI Taxonomy" id="410659"/>
    <lineage>
        <taxon>unclassified sequences</taxon>
        <taxon>metagenomes</taxon>
        <taxon>ecological metagenomes</taxon>
    </lineage>
</organism>